<evidence type="ECO:0000313" key="1">
    <source>
        <dbReference type="EMBL" id="ESQ94155.1"/>
    </source>
</evidence>
<dbReference type="Proteomes" id="UP000017837">
    <property type="component" value="Unassembled WGS sequence"/>
</dbReference>
<accession>V4Q8K1</accession>
<evidence type="ECO:0008006" key="3">
    <source>
        <dbReference type="Google" id="ProtNLM"/>
    </source>
</evidence>
<dbReference type="AlphaFoldDB" id="V4Q8K1"/>
<dbReference type="EMBL" id="AWGB01000005">
    <property type="protein sequence ID" value="ESQ94155.1"/>
    <property type="molecule type" value="Genomic_DNA"/>
</dbReference>
<dbReference type="GO" id="GO:0015035">
    <property type="term" value="F:protein-disulfide reductase activity"/>
    <property type="evidence" value="ECO:0007669"/>
    <property type="project" value="InterPro"/>
</dbReference>
<dbReference type="PATRIC" id="fig|1121022.4.peg.679"/>
<reference evidence="1 2" key="1">
    <citation type="journal article" date="2014" name="Nature">
        <title>Sequential evolution of bacterial morphology by co-option of a developmental regulator.</title>
        <authorList>
            <person name="Jiang C."/>
            <person name="Brown P.J."/>
            <person name="Ducret A."/>
            <person name="Brun Y.V."/>
        </authorList>
    </citation>
    <scope>NUCLEOTIDE SEQUENCE [LARGE SCALE GENOMIC DNA]</scope>
    <source>
        <strain evidence="1 2">DSM 16100</strain>
    </source>
</reference>
<comment type="caution">
    <text evidence="1">The sequence shown here is derived from an EMBL/GenBank/DDBJ whole genome shotgun (WGS) entry which is preliminary data.</text>
</comment>
<name>V4Q8K1_9CAUL</name>
<dbReference type="OrthoDB" id="9785438at2"/>
<dbReference type="STRING" id="1121022.GCA_000376105_01682"/>
<dbReference type="Pfam" id="PF04134">
    <property type="entry name" value="DCC1-like"/>
    <property type="match status" value="1"/>
</dbReference>
<sequence length="131" mass="14438">MPLPQSQADPIWLVYDGDCPFCSASAQMVRLRQSVGHLNILNAREAADQPVMTEIAAQNLDLNQGIVVKFEGRLYHGKDALHLLALIGSESGWLNRLNVALFRNKGMVDMAYPVLKGMRNLALKVLGRPAL</sequence>
<dbReference type="eggNOG" id="COG3011">
    <property type="taxonomic scope" value="Bacteria"/>
</dbReference>
<dbReference type="RefSeq" id="WP_018081350.1">
    <property type="nucleotide sequence ID" value="NZ_AQWM01000005.1"/>
</dbReference>
<keyword evidence="2" id="KW-1185">Reference proteome</keyword>
<protein>
    <recommendedName>
        <fullName evidence="3">DUF393 domain-containing protein</fullName>
    </recommendedName>
</protein>
<dbReference type="InterPro" id="IPR007263">
    <property type="entry name" value="DCC1-like"/>
</dbReference>
<proteinExistence type="predicted"/>
<evidence type="ECO:0000313" key="2">
    <source>
        <dbReference type="Proteomes" id="UP000017837"/>
    </source>
</evidence>
<organism evidence="1 2">
    <name type="scientific">Asticcacaulis benevestitus DSM 16100 = ATCC BAA-896</name>
    <dbReference type="NCBI Taxonomy" id="1121022"/>
    <lineage>
        <taxon>Bacteria</taxon>
        <taxon>Pseudomonadati</taxon>
        <taxon>Pseudomonadota</taxon>
        <taxon>Alphaproteobacteria</taxon>
        <taxon>Caulobacterales</taxon>
        <taxon>Caulobacteraceae</taxon>
        <taxon>Asticcacaulis</taxon>
    </lineage>
</organism>
<gene>
    <name evidence="1" type="ORF">ABENE_03425</name>
</gene>